<protein>
    <recommendedName>
        <fullName evidence="1">DUF985 domain-containing protein</fullName>
    </recommendedName>
</protein>
<evidence type="ECO:0000313" key="3">
    <source>
        <dbReference type="Proteomes" id="UP000197065"/>
    </source>
</evidence>
<dbReference type="CDD" id="cd06121">
    <property type="entry name" value="cupin_YML079wp"/>
    <property type="match status" value="1"/>
</dbReference>
<dbReference type="Gene3D" id="2.60.120.10">
    <property type="entry name" value="Jelly Rolls"/>
    <property type="match status" value="1"/>
</dbReference>
<gene>
    <name evidence="2" type="ORF">SAMN07250955_107171</name>
</gene>
<sequence>MTPEALIDKLGLAPHPEGGHYVETYRAAGHGRSPVTAIYFLLGAGERSHWHRVDATEIWLWHGGAPLTLRLSTDGETETILRLGPELDAGQMPQRVIPPDAWQSAESEGDWTLVSCIVAPGFDFSGFVLAADGWQPGQRNDA</sequence>
<dbReference type="EMBL" id="FYEH01000007">
    <property type="protein sequence ID" value="SNB70333.1"/>
    <property type="molecule type" value="Genomic_DNA"/>
</dbReference>
<dbReference type="InterPro" id="IPR014710">
    <property type="entry name" value="RmlC-like_jellyroll"/>
</dbReference>
<keyword evidence="3" id="KW-1185">Reference proteome</keyword>
<organism evidence="2 3">
    <name type="scientific">Arboricoccus pini</name>
    <dbReference type="NCBI Taxonomy" id="1963835"/>
    <lineage>
        <taxon>Bacteria</taxon>
        <taxon>Pseudomonadati</taxon>
        <taxon>Pseudomonadota</taxon>
        <taxon>Alphaproteobacteria</taxon>
        <taxon>Geminicoccales</taxon>
        <taxon>Geminicoccaceae</taxon>
        <taxon>Arboricoccus</taxon>
    </lineage>
</organism>
<proteinExistence type="predicted"/>
<dbReference type="InterPro" id="IPR039935">
    <property type="entry name" value="YML079W-like"/>
</dbReference>
<name>A0A212RDF4_9PROT</name>
<dbReference type="Proteomes" id="UP000197065">
    <property type="component" value="Unassembled WGS sequence"/>
</dbReference>
<dbReference type="InterPro" id="IPR011051">
    <property type="entry name" value="RmlC_Cupin_sf"/>
</dbReference>
<accession>A0A212RDF4</accession>
<reference evidence="2 3" key="1">
    <citation type="submission" date="2017-06" db="EMBL/GenBank/DDBJ databases">
        <authorList>
            <person name="Kim H.J."/>
            <person name="Triplett B.A."/>
        </authorList>
    </citation>
    <scope>NUCLEOTIDE SEQUENCE [LARGE SCALE GENOMIC DNA]</scope>
    <source>
        <strain evidence="2 3">B29T1</strain>
    </source>
</reference>
<dbReference type="PANTHER" id="PTHR33387:SF3">
    <property type="entry name" value="DUF985 DOMAIN-CONTAINING PROTEIN"/>
    <property type="match status" value="1"/>
</dbReference>
<dbReference type="SUPFAM" id="SSF51182">
    <property type="entry name" value="RmlC-like cupins"/>
    <property type="match status" value="1"/>
</dbReference>
<feature type="domain" description="DUF985" evidence="1">
    <location>
        <begin position="5"/>
        <end position="129"/>
    </location>
</feature>
<dbReference type="InterPro" id="IPR009327">
    <property type="entry name" value="Cupin_DUF985"/>
</dbReference>
<dbReference type="AlphaFoldDB" id="A0A212RDF4"/>
<dbReference type="PANTHER" id="PTHR33387">
    <property type="entry name" value="RMLC-LIKE JELLY ROLL FOLD PROTEIN"/>
    <property type="match status" value="1"/>
</dbReference>
<evidence type="ECO:0000259" key="1">
    <source>
        <dbReference type="Pfam" id="PF06172"/>
    </source>
</evidence>
<evidence type="ECO:0000313" key="2">
    <source>
        <dbReference type="EMBL" id="SNB70333.1"/>
    </source>
</evidence>
<dbReference type="Pfam" id="PF06172">
    <property type="entry name" value="Cupin_5"/>
    <property type="match status" value="1"/>
</dbReference>